<gene>
    <name evidence="1" type="ORF">IED13_01175</name>
</gene>
<dbReference type="EMBL" id="JACXWY010000001">
    <property type="protein sequence ID" value="MBD3844291.1"/>
    <property type="molecule type" value="Genomic_DNA"/>
</dbReference>
<comment type="caution">
    <text evidence="1">The sequence shown here is derived from an EMBL/GenBank/DDBJ whole genome shotgun (WGS) entry which is preliminary data.</text>
</comment>
<organism evidence="1 2">
    <name type="scientific">Bosea spartocytisi</name>
    <dbReference type="NCBI Taxonomy" id="2773451"/>
    <lineage>
        <taxon>Bacteria</taxon>
        <taxon>Pseudomonadati</taxon>
        <taxon>Pseudomonadota</taxon>
        <taxon>Alphaproteobacteria</taxon>
        <taxon>Hyphomicrobiales</taxon>
        <taxon>Boseaceae</taxon>
        <taxon>Bosea</taxon>
    </lineage>
</organism>
<evidence type="ECO:0000313" key="1">
    <source>
        <dbReference type="EMBL" id="MBD3844291.1"/>
    </source>
</evidence>
<keyword evidence="2" id="KW-1185">Reference proteome</keyword>
<accession>A0A927E7C7</accession>
<sequence length="358" mass="40202">MTEQQPEMAKAWIVWSRWFLLAALAFAGLLLAFVAVLDPFGMRVHAGQAARPIMDINQRYMYPQLVRSGAFDAAVVGTSTMRLIDPQALSHDLGARFVNLAMNAATPWEQMQAARLFRQHTAAPRWLIWGLDANWCEADATDPSKWRTPRPVPAWFSREVRWFDWLKLMNLTNLEIAGRLLAYRFGLASERLRGDGYGVFTPPEESYDLARARSHIYQNNGGRPLDLAPLPRMPVPISESIGWRFPALDWLEETISAYPKSTRLMLVLPPSHVAAFPRENSAEGQRYAACKTAIAGLARRHGATVVDYAHISPVTTQDMNYWDALHFRLPIAQRVEEELAGLAKGGQPLPDGAARVSR</sequence>
<name>A0A927E7C7_9HYPH</name>
<protein>
    <submittedName>
        <fullName evidence="1">Uncharacterized protein</fullName>
    </submittedName>
</protein>
<dbReference type="RefSeq" id="WP_191123107.1">
    <property type="nucleotide sequence ID" value="NZ_JACXWY010000001.1"/>
</dbReference>
<proteinExistence type="predicted"/>
<evidence type="ECO:0000313" key="2">
    <source>
        <dbReference type="Proteomes" id="UP000619295"/>
    </source>
</evidence>
<reference evidence="1" key="1">
    <citation type="submission" date="2020-09" db="EMBL/GenBank/DDBJ databases">
        <title>Bosea spartocytisi sp. nov. a root nodule endophyte of Spartocytisus supranubius in the high mountain ecosystem fo the Teide National Park (Canary Islands, Spain).</title>
        <authorList>
            <person name="Pulido-Suarez L."/>
            <person name="Peix A."/>
            <person name="Igual J.M."/>
            <person name="Socas-Perez N."/>
            <person name="Velazquez E."/>
            <person name="Flores-Felix J.D."/>
            <person name="Leon-Barrios M."/>
        </authorList>
    </citation>
    <scope>NUCLEOTIDE SEQUENCE</scope>
    <source>
        <strain evidence="1">SSUT16</strain>
    </source>
</reference>
<dbReference type="Proteomes" id="UP000619295">
    <property type="component" value="Unassembled WGS sequence"/>
</dbReference>
<dbReference type="AlphaFoldDB" id="A0A927E7C7"/>